<sequence length="80" mass="8973">MLESQCDSRTWSLSGKNLEKYSFFPTIGCGKLLAANLFTQVTVCLNIFSSLEKFGIGIKAVFGEIVSKNKTQQTNYHENF</sequence>
<organism evidence="1 2">
    <name type="scientific">Anaerocellum danielii</name>
    <dbReference type="NCBI Taxonomy" id="1387557"/>
    <lineage>
        <taxon>Bacteria</taxon>
        <taxon>Bacillati</taxon>
        <taxon>Bacillota</taxon>
        <taxon>Bacillota incertae sedis</taxon>
        <taxon>Caldicellulosiruptorales</taxon>
        <taxon>Caldicellulosiruptoraceae</taxon>
        <taxon>Anaerocellum</taxon>
    </lineage>
</organism>
<accession>A0ABZ0TZJ6</accession>
<evidence type="ECO:0000313" key="1">
    <source>
        <dbReference type="EMBL" id="WPX08903.1"/>
    </source>
</evidence>
<name>A0ABZ0TZJ6_9FIRM</name>
<dbReference type="RefSeq" id="WP_322141234.1">
    <property type="nucleotide sequence ID" value="NZ_CP139957.1"/>
</dbReference>
<protein>
    <submittedName>
        <fullName evidence="1">Uncharacterized protein</fullName>
    </submittedName>
</protein>
<proteinExistence type="predicted"/>
<keyword evidence="2" id="KW-1185">Reference proteome</keyword>
<gene>
    <name evidence="1" type="ORF">SOJ16_000065</name>
</gene>
<dbReference type="Proteomes" id="UP001322744">
    <property type="component" value="Chromosome"/>
</dbReference>
<dbReference type="EMBL" id="CP139957">
    <property type="protein sequence ID" value="WPX08903.1"/>
    <property type="molecule type" value="Genomic_DNA"/>
</dbReference>
<evidence type="ECO:0000313" key="2">
    <source>
        <dbReference type="Proteomes" id="UP001322744"/>
    </source>
</evidence>
<reference evidence="1 2" key="1">
    <citation type="submission" date="2023-12" db="EMBL/GenBank/DDBJ databases">
        <authorList>
            <person name="Manesh M.J.H."/>
            <person name="Bing R.G."/>
            <person name="Willard D.J."/>
            <person name="Kelly R.M."/>
        </authorList>
    </citation>
    <scope>NUCLEOTIDE SEQUENCE [LARGE SCALE GENOMIC DNA]</scope>
    <source>
        <strain evidence="1 2">DSM 8977</strain>
    </source>
</reference>